<feature type="compositionally biased region" description="Basic and acidic residues" evidence="1">
    <location>
        <begin position="261"/>
        <end position="271"/>
    </location>
</feature>
<feature type="compositionally biased region" description="Basic and acidic residues" evidence="1">
    <location>
        <begin position="325"/>
        <end position="335"/>
    </location>
</feature>
<dbReference type="GO" id="GO:0044782">
    <property type="term" value="P:cilium organization"/>
    <property type="evidence" value="ECO:0007669"/>
    <property type="project" value="TreeGrafter"/>
</dbReference>
<protein>
    <submittedName>
        <fullName evidence="2">Uncharacterized protein</fullName>
    </submittedName>
</protein>
<dbReference type="eggNOG" id="KOG1218">
    <property type="taxonomic scope" value="Eukaryota"/>
</dbReference>
<dbReference type="InParanoid" id="A0A0Q9WPG6"/>
<organism evidence="2 3">
    <name type="scientific">Drosophila willistoni</name>
    <name type="common">Fruit fly</name>
    <dbReference type="NCBI Taxonomy" id="7260"/>
    <lineage>
        <taxon>Eukaryota</taxon>
        <taxon>Metazoa</taxon>
        <taxon>Ecdysozoa</taxon>
        <taxon>Arthropoda</taxon>
        <taxon>Hexapoda</taxon>
        <taxon>Insecta</taxon>
        <taxon>Pterygota</taxon>
        <taxon>Neoptera</taxon>
        <taxon>Endopterygota</taxon>
        <taxon>Diptera</taxon>
        <taxon>Brachycera</taxon>
        <taxon>Muscomorpha</taxon>
        <taxon>Ephydroidea</taxon>
        <taxon>Drosophilidae</taxon>
        <taxon>Drosophila</taxon>
        <taxon>Sophophora</taxon>
    </lineage>
</organism>
<feature type="region of interest" description="Disordered" evidence="1">
    <location>
        <begin position="325"/>
        <end position="363"/>
    </location>
</feature>
<keyword evidence="3" id="KW-1185">Reference proteome</keyword>
<feature type="compositionally biased region" description="Polar residues" evidence="1">
    <location>
        <begin position="272"/>
        <end position="288"/>
    </location>
</feature>
<dbReference type="PANTHER" id="PTHR24110">
    <property type="entry name" value="CENTROSOMAL PROTEIN OF 78 KDA"/>
    <property type="match status" value="1"/>
</dbReference>
<dbReference type="EMBL" id="CH963847">
    <property type="protein sequence ID" value="KRF97615.1"/>
    <property type="molecule type" value="Genomic_DNA"/>
</dbReference>
<feature type="region of interest" description="Disordered" evidence="1">
    <location>
        <begin position="199"/>
        <end position="239"/>
    </location>
</feature>
<evidence type="ECO:0000313" key="3">
    <source>
        <dbReference type="Proteomes" id="UP000007798"/>
    </source>
</evidence>
<dbReference type="InterPro" id="IPR032675">
    <property type="entry name" value="LRR_dom_sf"/>
</dbReference>
<dbReference type="KEGG" id="dwi:26528833"/>
<proteinExistence type="predicted"/>
<dbReference type="GO" id="GO:0005813">
    <property type="term" value="C:centrosome"/>
    <property type="evidence" value="ECO:0007669"/>
    <property type="project" value="TreeGrafter"/>
</dbReference>
<dbReference type="PANTHER" id="PTHR24110:SF3">
    <property type="entry name" value="CENTROSOMAL PROTEIN OF 78 KDA"/>
    <property type="match status" value="1"/>
</dbReference>
<dbReference type="STRING" id="7260.A0A0Q9WPG6"/>
<dbReference type="GO" id="GO:0036064">
    <property type="term" value="C:ciliary basal body"/>
    <property type="evidence" value="ECO:0007669"/>
    <property type="project" value="TreeGrafter"/>
</dbReference>
<dbReference type="SUPFAM" id="SSF52047">
    <property type="entry name" value="RNI-like"/>
    <property type="match status" value="1"/>
</dbReference>
<evidence type="ECO:0000256" key="1">
    <source>
        <dbReference type="SAM" id="MobiDB-lite"/>
    </source>
</evidence>
<dbReference type="AlphaFoldDB" id="A0A0Q9WPG6"/>
<reference evidence="2 3" key="1">
    <citation type="journal article" date="2007" name="Nature">
        <title>Evolution of genes and genomes on the Drosophila phylogeny.</title>
        <authorList>
            <consortium name="Drosophila 12 Genomes Consortium"/>
            <person name="Clark A.G."/>
            <person name="Eisen M.B."/>
            <person name="Smith D.R."/>
            <person name="Bergman C.M."/>
            <person name="Oliver B."/>
            <person name="Markow T.A."/>
            <person name="Kaufman T.C."/>
            <person name="Kellis M."/>
            <person name="Gelbart W."/>
            <person name="Iyer V.N."/>
            <person name="Pollard D.A."/>
            <person name="Sackton T.B."/>
            <person name="Larracuente A.M."/>
            <person name="Singh N.D."/>
            <person name="Abad J.P."/>
            <person name="Abt D.N."/>
            <person name="Adryan B."/>
            <person name="Aguade M."/>
            <person name="Akashi H."/>
            <person name="Anderson W.W."/>
            <person name="Aquadro C.F."/>
            <person name="Ardell D.H."/>
            <person name="Arguello R."/>
            <person name="Artieri C.G."/>
            <person name="Barbash D.A."/>
            <person name="Barker D."/>
            <person name="Barsanti P."/>
            <person name="Batterham P."/>
            <person name="Batzoglou S."/>
            <person name="Begun D."/>
            <person name="Bhutkar A."/>
            <person name="Blanco E."/>
            <person name="Bosak S.A."/>
            <person name="Bradley R.K."/>
            <person name="Brand A.D."/>
            <person name="Brent M.R."/>
            <person name="Brooks A.N."/>
            <person name="Brown R.H."/>
            <person name="Butlin R.K."/>
            <person name="Caggese C."/>
            <person name="Calvi B.R."/>
            <person name="Bernardo de Carvalho A."/>
            <person name="Caspi A."/>
            <person name="Castrezana S."/>
            <person name="Celniker S.E."/>
            <person name="Chang J.L."/>
            <person name="Chapple C."/>
            <person name="Chatterji S."/>
            <person name="Chinwalla A."/>
            <person name="Civetta A."/>
            <person name="Clifton S.W."/>
            <person name="Comeron J.M."/>
            <person name="Costello J.C."/>
            <person name="Coyne J.A."/>
            <person name="Daub J."/>
            <person name="David R.G."/>
            <person name="Delcher A.L."/>
            <person name="Delehaunty K."/>
            <person name="Do C.B."/>
            <person name="Ebling H."/>
            <person name="Edwards K."/>
            <person name="Eickbush T."/>
            <person name="Evans J.D."/>
            <person name="Filipski A."/>
            <person name="Findeiss S."/>
            <person name="Freyhult E."/>
            <person name="Fulton L."/>
            <person name="Fulton R."/>
            <person name="Garcia A.C."/>
            <person name="Gardiner A."/>
            <person name="Garfield D.A."/>
            <person name="Garvin B.E."/>
            <person name="Gibson G."/>
            <person name="Gilbert D."/>
            <person name="Gnerre S."/>
            <person name="Godfrey J."/>
            <person name="Good R."/>
            <person name="Gotea V."/>
            <person name="Gravely B."/>
            <person name="Greenberg A.J."/>
            <person name="Griffiths-Jones S."/>
            <person name="Gross S."/>
            <person name="Guigo R."/>
            <person name="Gustafson E.A."/>
            <person name="Haerty W."/>
            <person name="Hahn M.W."/>
            <person name="Halligan D.L."/>
            <person name="Halpern A.L."/>
            <person name="Halter G.M."/>
            <person name="Han M.V."/>
            <person name="Heger A."/>
            <person name="Hillier L."/>
            <person name="Hinrichs A.S."/>
            <person name="Holmes I."/>
            <person name="Hoskins R.A."/>
            <person name="Hubisz M.J."/>
            <person name="Hultmark D."/>
            <person name="Huntley M.A."/>
            <person name="Jaffe D.B."/>
            <person name="Jagadeeshan S."/>
            <person name="Jeck W.R."/>
            <person name="Johnson J."/>
            <person name="Jones C.D."/>
            <person name="Jordan W.C."/>
            <person name="Karpen G.H."/>
            <person name="Kataoka E."/>
            <person name="Keightley P.D."/>
            <person name="Kheradpour P."/>
            <person name="Kirkness E.F."/>
            <person name="Koerich L.B."/>
            <person name="Kristiansen K."/>
            <person name="Kudrna D."/>
            <person name="Kulathinal R.J."/>
            <person name="Kumar S."/>
            <person name="Kwok R."/>
            <person name="Lander E."/>
            <person name="Langley C.H."/>
            <person name="Lapoint R."/>
            <person name="Lazzaro B.P."/>
            <person name="Lee S.J."/>
            <person name="Levesque L."/>
            <person name="Li R."/>
            <person name="Lin C.F."/>
            <person name="Lin M.F."/>
            <person name="Lindblad-Toh K."/>
            <person name="Llopart A."/>
            <person name="Long M."/>
            <person name="Low L."/>
            <person name="Lozovsky E."/>
            <person name="Lu J."/>
            <person name="Luo M."/>
            <person name="Machado C.A."/>
            <person name="Makalowski W."/>
            <person name="Marzo M."/>
            <person name="Matsuda M."/>
            <person name="Matzkin L."/>
            <person name="McAllister B."/>
            <person name="McBride C.S."/>
            <person name="McKernan B."/>
            <person name="McKernan K."/>
            <person name="Mendez-Lago M."/>
            <person name="Minx P."/>
            <person name="Mollenhauer M.U."/>
            <person name="Montooth K."/>
            <person name="Mount S.M."/>
            <person name="Mu X."/>
            <person name="Myers E."/>
            <person name="Negre B."/>
            <person name="Newfeld S."/>
            <person name="Nielsen R."/>
            <person name="Noor M.A."/>
            <person name="O'Grady P."/>
            <person name="Pachter L."/>
            <person name="Papaceit M."/>
            <person name="Parisi M.J."/>
            <person name="Parisi M."/>
            <person name="Parts L."/>
            <person name="Pedersen J.S."/>
            <person name="Pesole G."/>
            <person name="Phillippy A.M."/>
            <person name="Ponting C.P."/>
            <person name="Pop M."/>
            <person name="Porcelli D."/>
            <person name="Powell J.R."/>
            <person name="Prohaska S."/>
            <person name="Pruitt K."/>
            <person name="Puig M."/>
            <person name="Quesneville H."/>
            <person name="Ram K.R."/>
            <person name="Rand D."/>
            <person name="Rasmussen M.D."/>
            <person name="Reed L.K."/>
            <person name="Reenan R."/>
            <person name="Reily A."/>
            <person name="Remington K.A."/>
            <person name="Rieger T.T."/>
            <person name="Ritchie M.G."/>
            <person name="Robin C."/>
            <person name="Rogers Y.H."/>
            <person name="Rohde C."/>
            <person name="Rozas J."/>
            <person name="Rubenfield M.J."/>
            <person name="Ruiz A."/>
            <person name="Russo S."/>
            <person name="Salzberg S.L."/>
            <person name="Sanchez-Gracia A."/>
            <person name="Saranga D.J."/>
            <person name="Sato H."/>
            <person name="Schaeffer S.W."/>
            <person name="Schatz M.C."/>
            <person name="Schlenke T."/>
            <person name="Schwartz R."/>
            <person name="Segarra C."/>
            <person name="Singh R.S."/>
            <person name="Sirot L."/>
            <person name="Sirota M."/>
            <person name="Sisneros N.B."/>
            <person name="Smith C.D."/>
            <person name="Smith T.F."/>
            <person name="Spieth J."/>
            <person name="Stage D.E."/>
            <person name="Stark A."/>
            <person name="Stephan W."/>
            <person name="Strausberg R.L."/>
            <person name="Strempel S."/>
            <person name="Sturgill D."/>
            <person name="Sutton G."/>
            <person name="Sutton G.G."/>
            <person name="Tao W."/>
            <person name="Teichmann S."/>
            <person name="Tobari Y.N."/>
            <person name="Tomimura Y."/>
            <person name="Tsolas J.M."/>
            <person name="Valente V.L."/>
            <person name="Venter E."/>
            <person name="Venter J.C."/>
            <person name="Vicario S."/>
            <person name="Vieira F.G."/>
            <person name="Vilella A.J."/>
            <person name="Villasante A."/>
            <person name="Walenz B."/>
            <person name="Wang J."/>
            <person name="Wasserman M."/>
            <person name="Watts T."/>
            <person name="Wilson D."/>
            <person name="Wilson R.K."/>
            <person name="Wing R.A."/>
            <person name="Wolfner M.F."/>
            <person name="Wong A."/>
            <person name="Wong G.K."/>
            <person name="Wu C.I."/>
            <person name="Wu G."/>
            <person name="Yamamoto D."/>
            <person name="Yang H.P."/>
            <person name="Yang S.P."/>
            <person name="Yorke J.A."/>
            <person name="Yoshida K."/>
            <person name="Zdobnov E."/>
            <person name="Zhang P."/>
            <person name="Zhang Y."/>
            <person name="Zimin A.V."/>
            <person name="Baldwin J."/>
            <person name="Abdouelleil A."/>
            <person name="Abdulkadir J."/>
            <person name="Abebe A."/>
            <person name="Abera B."/>
            <person name="Abreu J."/>
            <person name="Acer S.C."/>
            <person name="Aftuck L."/>
            <person name="Alexander A."/>
            <person name="An P."/>
            <person name="Anderson E."/>
            <person name="Anderson S."/>
            <person name="Arachi H."/>
            <person name="Azer M."/>
            <person name="Bachantsang P."/>
            <person name="Barry A."/>
            <person name="Bayul T."/>
            <person name="Berlin A."/>
            <person name="Bessette D."/>
            <person name="Bloom T."/>
            <person name="Blye J."/>
            <person name="Boguslavskiy L."/>
            <person name="Bonnet C."/>
            <person name="Boukhgalter B."/>
            <person name="Bourzgui I."/>
            <person name="Brown A."/>
            <person name="Cahill P."/>
            <person name="Channer S."/>
            <person name="Cheshatsang Y."/>
            <person name="Chuda L."/>
            <person name="Citroen M."/>
            <person name="Collymore A."/>
            <person name="Cooke P."/>
            <person name="Costello M."/>
            <person name="D'Aco K."/>
            <person name="Daza R."/>
            <person name="De Haan G."/>
            <person name="DeGray S."/>
            <person name="DeMaso C."/>
            <person name="Dhargay N."/>
            <person name="Dooley K."/>
            <person name="Dooley E."/>
            <person name="Doricent M."/>
            <person name="Dorje P."/>
            <person name="Dorjee K."/>
            <person name="Dupes A."/>
            <person name="Elong R."/>
            <person name="Falk J."/>
            <person name="Farina A."/>
            <person name="Faro S."/>
            <person name="Ferguson D."/>
            <person name="Fisher S."/>
            <person name="Foley C.D."/>
            <person name="Franke A."/>
            <person name="Friedrich D."/>
            <person name="Gadbois L."/>
            <person name="Gearin G."/>
            <person name="Gearin C.R."/>
            <person name="Giannoukos G."/>
            <person name="Goode T."/>
            <person name="Graham J."/>
            <person name="Grandbois E."/>
            <person name="Grewal S."/>
            <person name="Gyaltsen K."/>
            <person name="Hafez N."/>
            <person name="Hagos B."/>
            <person name="Hall J."/>
            <person name="Henson C."/>
            <person name="Hollinger A."/>
            <person name="Honan T."/>
            <person name="Huard M.D."/>
            <person name="Hughes L."/>
            <person name="Hurhula B."/>
            <person name="Husby M.E."/>
            <person name="Kamat A."/>
            <person name="Kanga B."/>
            <person name="Kashin S."/>
            <person name="Khazanovich D."/>
            <person name="Kisner P."/>
            <person name="Lance K."/>
            <person name="Lara M."/>
            <person name="Lee W."/>
            <person name="Lennon N."/>
            <person name="Letendre F."/>
            <person name="LeVine R."/>
            <person name="Lipovsky A."/>
            <person name="Liu X."/>
            <person name="Liu J."/>
            <person name="Liu S."/>
            <person name="Lokyitsang T."/>
            <person name="Lokyitsang Y."/>
            <person name="Lubonja R."/>
            <person name="Lui A."/>
            <person name="MacDonald P."/>
            <person name="Magnisalis V."/>
            <person name="Maru K."/>
            <person name="Matthews C."/>
            <person name="McCusker W."/>
            <person name="McDonough S."/>
            <person name="Mehta T."/>
            <person name="Meldrim J."/>
            <person name="Meneus L."/>
            <person name="Mihai O."/>
            <person name="Mihalev A."/>
            <person name="Mihova T."/>
            <person name="Mittelman R."/>
            <person name="Mlenga V."/>
            <person name="Montmayeur A."/>
            <person name="Mulrain L."/>
            <person name="Navidi A."/>
            <person name="Naylor J."/>
            <person name="Negash T."/>
            <person name="Nguyen T."/>
            <person name="Nguyen N."/>
            <person name="Nicol R."/>
            <person name="Norbu C."/>
            <person name="Norbu N."/>
            <person name="Novod N."/>
            <person name="O'Neill B."/>
            <person name="Osman S."/>
            <person name="Markiewicz E."/>
            <person name="Oyono O.L."/>
            <person name="Patti C."/>
            <person name="Phunkhang P."/>
            <person name="Pierre F."/>
            <person name="Priest M."/>
            <person name="Raghuraman S."/>
            <person name="Rege F."/>
            <person name="Reyes R."/>
            <person name="Rise C."/>
            <person name="Rogov P."/>
            <person name="Ross K."/>
            <person name="Ryan E."/>
            <person name="Settipalli S."/>
            <person name="Shea T."/>
            <person name="Sherpa N."/>
            <person name="Shi L."/>
            <person name="Shih D."/>
            <person name="Sparrow T."/>
            <person name="Spaulding J."/>
            <person name="Stalker J."/>
            <person name="Stange-Thomann N."/>
            <person name="Stavropoulos S."/>
            <person name="Stone C."/>
            <person name="Strader C."/>
            <person name="Tesfaye S."/>
            <person name="Thomson T."/>
            <person name="Thoulutsang Y."/>
            <person name="Thoulutsang D."/>
            <person name="Topham K."/>
            <person name="Topping I."/>
            <person name="Tsamla T."/>
            <person name="Vassiliev H."/>
            <person name="Vo A."/>
            <person name="Wangchuk T."/>
            <person name="Wangdi T."/>
            <person name="Weiand M."/>
            <person name="Wilkinson J."/>
            <person name="Wilson A."/>
            <person name="Yadav S."/>
            <person name="Young G."/>
            <person name="Yu Q."/>
            <person name="Zembek L."/>
            <person name="Zhong D."/>
            <person name="Zimmer A."/>
            <person name="Zwirko Z."/>
            <person name="Jaffe D.B."/>
            <person name="Alvarez P."/>
            <person name="Brockman W."/>
            <person name="Butler J."/>
            <person name="Chin C."/>
            <person name="Gnerre S."/>
            <person name="Grabherr M."/>
            <person name="Kleber M."/>
            <person name="Mauceli E."/>
            <person name="MacCallum I."/>
        </authorList>
    </citation>
    <scope>NUCLEOTIDE SEQUENCE [LARGE SCALE GENOMIC DNA]</scope>
    <source>
        <strain evidence="3">Tucson 14030-0811.24</strain>
    </source>
</reference>
<dbReference type="Gene3D" id="3.80.10.10">
    <property type="entry name" value="Ribonuclease Inhibitor"/>
    <property type="match status" value="1"/>
</dbReference>
<name>A0A0Q9WPG6_DROWI</name>
<feature type="compositionally biased region" description="Acidic residues" evidence="1">
    <location>
        <begin position="199"/>
        <end position="236"/>
    </location>
</feature>
<feature type="compositionally biased region" description="Basic residues" evidence="1">
    <location>
        <begin position="354"/>
        <end position="363"/>
    </location>
</feature>
<sequence length="801" mass="92337">MDLEENDEDIMPPIGTNTFGIPNDPKLLAEYELYRPSMGTRQLLSERNRSVYTEAFIEHERLGTLADLCVRALAKLGTMQIAEPVRQDPLKLRIHYDTIDVNLPLKECYFVDDLLYWRRVVLAKSTDKSLALKKLNEYDWKGAGISIKYVEIVEECPAGFWPEEEMAGLAALVSEHVHSLDIRHLQSLTEEAFARYIDSETELDVTSEESEEIEVSSDEPDTNDEESEEFEEEDEQNEQKLLHDKMIKMTSIVSFQPPTDQHNKDDNRDTTSQRQSVEKTVSIAKSSLSSVDTRGDARSVDWEAELNERRRARYARNAARQELRDMQLAKRVEHERRRRQRSLLRKPPVEETPKKKKKNRKAGIKGVFDIKVDSEPEDNEDKIVDKRNKQKLLQSMNNYDYPAEHCHHIDLSFVRYFNNLVSLSLQFLGPHIGRDFHKRHLKFSYDDMTRLAKGLRTLEKLKIFRLRNSSMDVKKLQTLSRALKALDELEVVDFGYDQMTDDCGATLGMILERDNMFKALELEYNRLDTEAAFAIGRALFQHKGTGTLEYLGLAHNIIDNVALHNLSRHIVGTPHVQELKLSGIEASKSAVCREISYILRQHLPLRSLDIVAIPMDPLVSREIVCALEASMNISHFDSRECDMDIDEDLEADIIIRRNHYLSNTEFMTIGVKRSEEELVTAATNWKHPIVRKIENDMAQRAECIRNRPPRAKLHSEPNIISDEAKKSVETELGSIRMKSLVFPSLTKSDGKSFLSDSISSKPQPSPPFEFNPNSFNLNQFREHVFLPGPSNRHYYLQQNRI</sequence>
<dbReference type="OrthoDB" id="341587at2759"/>
<evidence type="ECO:0000313" key="2">
    <source>
        <dbReference type="EMBL" id="KRF97615.1"/>
    </source>
</evidence>
<accession>A0A0Q9WPG6</accession>
<dbReference type="Proteomes" id="UP000007798">
    <property type="component" value="Unassembled WGS sequence"/>
</dbReference>
<gene>
    <name evidence="2" type="primary">Dwil\GK26831</name>
    <name evidence="2" type="ORF">Dwil_GK26831</name>
</gene>
<feature type="region of interest" description="Disordered" evidence="1">
    <location>
        <begin position="254"/>
        <end position="288"/>
    </location>
</feature>